<name>A0ACB9AXG3_ARCLA</name>
<reference evidence="1 2" key="2">
    <citation type="journal article" date="2022" name="Mol. Ecol. Resour.">
        <title>The genomes of chicory, endive, great burdock and yacon provide insights into Asteraceae paleo-polyploidization history and plant inulin production.</title>
        <authorList>
            <person name="Fan W."/>
            <person name="Wang S."/>
            <person name="Wang H."/>
            <person name="Wang A."/>
            <person name="Jiang F."/>
            <person name="Liu H."/>
            <person name="Zhao H."/>
            <person name="Xu D."/>
            <person name="Zhang Y."/>
        </authorList>
    </citation>
    <scope>NUCLEOTIDE SEQUENCE [LARGE SCALE GENOMIC DNA]</scope>
    <source>
        <strain evidence="2">cv. Niubang</strain>
    </source>
</reference>
<evidence type="ECO:0000313" key="1">
    <source>
        <dbReference type="EMBL" id="KAI3714620.1"/>
    </source>
</evidence>
<sequence>MQPKTVTHPSLIATANSILAGHDLHFRRPEWEECLDNTCAGDVRFLPTFPCGTNQFHFFPIKILQNHLFRLTKILPENQLSGVFLHALMYFTY</sequence>
<evidence type="ECO:0000313" key="2">
    <source>
        <dbReference type="Proteomes" id="UP001055879"/>
    </source>
</evidence>
<protein>
    <submittedName>
        <fullName evidence="1">Uncharacterized protein</fullName>
    </submittedName>
</protein>
<proteinExistence type="predicted"/>
<gene>
    <name evidence="1" type="ORF">L6452_21578</name>
</gene>
<reference evidence="2" key="1">
    <citation type="journal article" date="2022" name="Mol. Ecol. Resour.">
        <title>The genomes of chicory, endive, great burdock and yacon provide insights into Asteraceae palaeo-polyploidization history and plant inulin production.</title>
        <authorList>
            <person name="Fan W."/>
            <person name="Wang S."/>
            <person name="Wang H."/>
            <person name="Wang A."/>
            <person name="Jiang F."/>
            <person name="Liu H."/>
            <person name="Zhao H."/>
            <person name="Xu D."/>
            <person name="Zhang Y."/>
        </authorList>
    </citation>
    <scope>NUCLEOTIDE SEQUENCE [LARGE SCALE GENOMIC DNA]</scope>
    <source>
        <strain evidence="2">cv. Niubang</strain>
    </source>
</reference>
<comment type="caution">
    <text evidence="1">The sequence shown here is derived from an EMBL/GenBank/DDBJ whole genome shotgun (WGS) entry which is preliminary data.</text>
</comment>
<keyword evidence="2" id="KW-1185">Reference proteome</keyword>
<organism evidence="1 2">
    <name type="scientific">Arctium lappa</name>
    <name type="common">Greater burdock</name>
    <name type="synonym">Lappa major</name>
    <dbReference type="NCBI Taxonomy" id="4217"/>
    <lineage>
        <taxon>Eukaryota</taxon>
        <taxon>Viridiplantae</taxon>
        <taxon>Streptophyta</taxon>
        <taxon>Embryophyta</taxon>
        <taxon>Tracheophyta</taxon>
        <taxon>Spermatophyta</taxon>
        <taxon>Magnoliopsida</taxon>
        <taxon>eudicotyledons</taxon>
        <taxon>Gunneridae</taxon>
        <taxon>Pentapetalae</taxon>
        <taxon>asterids</taxon>
        <taxon>campanulids</taxon>
        <taxon>Asterales</taxon>
        <taxon>Asteraceae</taxon>
        <taxon>Carduoideae</taxon>
        <taxon>Cardueae</taxon>
        <taxon>Arctiinae</taxon>
        <taxon>Arctium</taxon>
    </lineage>
</organism>
<dbReference type="Proteomes" id="UP001055879">
    <property type="component" value="Linkage Group LG07"/>
</dbReference>
<dbReference type="EMBL" id="CM042053">
    <property type="protein sequence ID" value="KAI3714620.1"/>
    <property type="molecule type" value="Genomic_DNA"/>
</dbReference>
<accession>A0ACB9AXG3</accession>